<dbReference type="Proteomes" id="UP000602198">
    <property type="component" value="Unassembled WGS sequence"/>
</dbReference>
<dbReference type="PROSITE" id="PS50977">
    <property type="entry name" value="HTH_TETR_2"/>
    <property type="match status" value="1"/>
</dbReference>
<dbReference type="SUPFAM" id="SSF46689">
    <property type="entry name" value="Homeodomain-like"/>
    <property type="match status" value="1"/>
</dbReference>
<evidence type="ECO:0000256" key="2">
    <source>
        <dbReference type="ARBA" id="ARBA00023125"/>
    </source>
</evidence>
<accession>A0ABS1MH88</accession>
<dbReference type="InterPro" id="IPR009057">
    <property type="entry name" value="Homeodomain-like_sf"/>
</dbReference>
<evidence type="ECO:0000256" key="1">
    <source>
        <dbReference type="ARBA" id="ARBA00023015"/>
    </source>
</evidence>
<dbReference type="RefSeq" id="WP_201957864.1">
    <property type="nucleotide sequence ID" value="NZ_JAERRJ010000021.1"/>
</dbReference>
<evidence type="ECO:0000256" key="3">
    <source>
        <dbReference type="ARBA" id="ARBA00023163"/>
    </source>
</evidence>
<evidence type="ECO:0000313" key="6">
    <source>
        <dbReference type="EMBL" id="MBL1079927.1"/>
    </source>
</evidence>
<keyword evidence="3" id="KW-0804">Transcription</keyword>
<feature type="domain" description="HTH tetR-type" evidence="5">
    <location>
        <begin position="14"/>
        <end position="74"/>
    </location>
</feature>
<dbReference type="EMBL" id="JAERRJ010000021">
    <property type="protein sequence ID" value="MBL1079927.1"/>
    <property type="molecule type" value="Genomic_DNA"/>
</dbReference>
<reference evidence="6 7" key="1">
    <citation type="submission" date="2021-01" db="EMBL/GenBank/DDBJ databases">
        <title>WGS of actinomycetes isolated from Thailand.</title>
        <authorList>
            <person name="Thawai C."/>
        </authorList>
    </citation>
    <scope>NUCLEOTIDE SEQUENCE [LARGE SCALE GENOMIC DNA]</scope>
    <source>
        <strain evidence="6 7">LPG 2</strain>
    </source>
</reference>
<dbReference type="SUPFAM" id="SSF48498">
    <property type="entry name" value="Tetracyclin repressor-like, C-terminal domain"/>
    <property type="match status" value="1"/>
</dbReference>
<keyword evidence="7" id="KW-1185">Reference proteome</keyword>
<name>A0ABS1MH88_9NOCA</name>
<comment type="caution">
    <text evidence="6">The sequence shown here is derived from an EMBL/GenBank/DDBJ whole genome shotgun (WGS) entry which is preliminary data.</text>
</comment>
<sequence>MPNARPRQPRMDLEVRREQVLDAALRLVVREGYAATTMEAVARAAELAKPRVYAAYPGRGPLLVALLEREQQRMLEQLDIAMPPAVERAGFTDTLARAAANLLEAVAAHPDSARLLITPAADAPVEVREYTSRTREFALANLRGLIEWAADRADGPGSLDPEILAVSLLAVGEQLVRLALADPEEYPADRLIGFVQQAITRLAPAE</sequence>
<evidence type="ECO:0000256" key="4">
    <source>
        <dbReference type="PROSITE-ProRule" id="PRU00335"/>
    </source>
</evidence>
<organism evidence="6 7">
    <name type="scientific">Nocardia acididurans</name>
    <dbReference type="NCBI Taxonomy" id="2802282"/>
    <lineage>
        <taxon>Bacteria</taxon>
        <taxon>Bacillati</taxon>
        <taxon>Actinomycetota</taxon>
        <taxon>Actinomycetes</taxon>
        <taxon>Mycobacteriales</taxon>
        <taxon>Nocardiaceae</taxon>
        <taxon>Nocardia</taxon>
    </lineage>
</organism>
<evidence type="ECO:0000259" key="5">
    <source>
        <dbReference type="PROSITE" id="PS50977"/>
    </source>
</evidence>
<dbReference type="PANTHER" id="PTHR47506:SF1">
    <property type="entry name" value="HTH-TYPE TRANSCRIPTIONAL REGULATOR YJDC"/>
    <property type="match status" value="1"/>
</dbReference>
<keyword evidence="2 4" id="KW-0238">DNA-binding</keyword>
<dbReference type="Gene3D" id="1.10.357.10">
    <property type="entry name" value="Tetracycline Repressor, domain 2"/>
    <property type="match status" value="1"/>
</dbReference>
<feature type="DNA-binding region" description="H-T-H motif" evidence="4">
    <location>
        <begin position="37"/>
        <end position="56"/>
    </location>
</feature>
<gene>
    <name evidence="6" type="ORF">JK358_36575</name>
</gene>
<dbReference type="PANTHER" id="PTHR47506">
    <property type="entry name" value="TRANSCRIPTIONAL REGULATORY PROTEIN"/>
    <property type="match status" value="1"/>
</dbReference>
<keyword evidence="1" id="KW-0805">Transcription regulation</keyword>
<dbReference type="InterPro" id="IPR036271">
    <property type="entry name" value="Tet_transcr_reg_TetR-rel_C_sf"/>
</dbReference>
<dbReference type="InterPro" id="IPR001647">
    <property type="entry name" value="HTH_TetR"/>
</dbReference>
<proteinExistence type="predicted"/>
<protein>
    <submittedName>
        <fullName evidence="6">TetR/AcrR family transcriptional regulator</fullName>
    </submittedName>
</protein>
<dbReference type="Pfam" id="PF00440">
    <property type="entry name" value="TetR_N"/>
    <property type="match status" value="1"/>
</dbReference>
<evidence type="ECO:0000313" key="7">
    <source>
        <dbReference type="Proteomes" id="UP000602198"/>
    </source>
</evidence>